<accession>A0ABQ2ATU6</accession>
<keyword evidence="2" id="KW-1185">Reference proteome</keyword>
<sequence>MDTLVQAALLQEIPVGLGSGGETARHRHTGASQVTDHLAQGGVLAPYMLNIVDAELIEGHYVLNQGDLSTVCWDIPGACKHHSWSLALDSAGAVGDNAGHYRGGNAAYHSQESFLT</sequence>
<evidence type="ECO:0000313" key="2">
    <source>
        <dbReference type="Proteomes" id="UP000655550"/>
    </source>
</evidence>
<reference evidence="2" key="1">
    <citation type="journal article" date="2019" name="Int. J. Syst. Evol. Microbiol.">
        <title>The Global Catalogue of Microorganisms (GCM) 10K type strain sequencing project: providing services to taxonomists for standard genome sequencing and annotation.</title>
        <authorList>
            <consortium name="The Broad Institute Genomics Platform"/>
            <consortium name="The Broad Institute Genome Sequencing Center for Infectious Disease"/>
            <person name="Wu L."/>
            <person name="Ma J."/>
        </authorList>
    </citation>
    <scope>NUCLEOTIDE SEQUENCE [LARGE SCALE GENOMIC DNA]</scope>
    <source>
        <strain evidence="2">CCM 8778</strain>
    </source>
</reference>
<name>A0ABQ2ATU6_9PSED</name>
<dbReference type="Proteomes" id="UP000655550">
    <property type="component" value="Unassembled WGS sequence"/>
</dbReference>
<proteinExistence type="predicted"/>
<comment type="caution">
    <text evidence="1">The sequence shown here is derived from an EMBL/GenBank/DDBJ whole genome shotgun (WGS) entry which is preliminary data.</text>
</comment>
<gene>
    <name evidence="1" type="ORF">GCM10007363_30150</name>
</gene>
<dbReference type="EMBL" id="BMDE01000013">
    <property type="protein sequence ID" value="GGH97070.1"/>
    <property type="molecule type" value="Genomic_DNA"/>
</dbReference>
<protein>
    <submittedName>
        <fullName evidence="1">Uncharacterized protein</fullName>
    </submittedName>
</protein>
<organism evidence="1 2">
    <name type="scientific">Pseudomonas fluvialis</name>
    <dbReference type="NCBI Taxonomy" id="1793966"/>
    <lineage>
        <taxon>Bacteria</taxon>
        <taxon>Pseudomonadati</taxon>
        <taxon>Pseudomonadota</taxon>
        <taxon>Gammaproteobacteria</taxon>
        <taxon>Pseudomonadales</taxon>
        <taxon>Pseudomonadaceae</taxon>
        <taxon>Pseudomonas</taxon>
    </lineage>
</organism>
<evidence type="ECO:0000313" key="1">
    <source>
        <dbReference type="EMBL" id="GGH97070.1"/>
    </source>
</evidence>